<reference evidence="2 4" key="1">
    <citation type="journal article" date="2014" name="Int. J. Syst. Evol. Microbiol.">
        <title>Phaeodactylibacter xiamenensis gen. nov., sp. nov., a member of the family Saprospiraceae isolated from the marine alga Phaeodactylum tricornutum.</title>
        <authorList>
            <person name="Chen Z.Jr."/>
            <person name="Lei X."/>
            <person name="Lai Q."/>
            <person name="Li Y."/>
            <person name="Zhang B."/>
            <person name="Zhang J."/>
            <person name="Zhang H."/>
            <person name="Yang L."/>
            <person name="Zheng W."/>
            <person name="Tian Y."/>
            <person name="Yu Z."/>
            <person name="Xu H.Jr."/>
            <person name="Zheng T."/>
        </authorList>
    </citation>
    <scope>NUCLEOTIDE SEQUENCE [LARGE SCALE GENOMIC DNA]</scope>
    <source>
        <strain evidence="2 4">KD52</strain>
    </source>
</reference>
<sequence length="211" mass="24462">MNKDIRLFSVDEKTGIQALERKSQPLRPGRDRRVEYEYKRHGTTTLMAAQDVATGQLISYRIHPTRTELDFLCFIQRTTAVLQEGQQAVFLVDQLNTHMSASLVEWVASQIGYVGDLGVKGKSGVLKSKSTRKAFLEVDHHAIRFLFTPKHCSWLNPIENWFGHLQRKALNHQSFDSIESLIARIENFTEYYNSYLAKPLKWKFQGFDRKK</sequence>
<dbReference type="Pfam" id="PF13358">
    <property type="entry name" value="DDE_3"/>
    <property type="match status" value="1"/>
</dbReference>
<dbReference type="InterPro" id="IPR038717">
    <property type="entry name" value="Tc1-like_DDE_dom"/>
</dbReference>
<reference evidence="2" key="2">
    <citation type="submission" date="2014-07" db="EMBL/GenBank/DDBJ databases">
        <authorList>
            <person name="Chen Z."/>
            <person name="Lei X."/>
            <person name="Zhang J."/>
            <person name="Zhang B."/>
            <person name="Li Y."/>
            <person name="Zhang H."/>
            <person name="Zheng T."/>
        </authorList>
    </citation>
    <scope>NUCLEOTIDE SEQUENCE</scope>
    <source>
        <strain evidence="2">KD52</strain>
    </source>
</reference>
<dbReference type="Proteomes" id="UP000029736">
    <property type="component" value="Unassembled WGS sequence"/>
</dbReference>
<dbReference type="GO" id="GO:0003676">
    <property type="term" value="F:nucleic acid binding"/>
    <property type="evidence" value="ECO:0007669"/>
    <property type="project" value="InterPro"/>
</dbReference>
<evidence type="ECO:0000259" key="1">
    <source>
        <dbReference type="Pfam" id="PF13358"/>
    </source>
</evidence>
<evidence type="ECO:0000313" key="3">
    <source>
        <dbReference type="EMBL" id="KGE86732.1"/>
    </source>
</evidence>
<keyword evidence="4" id="KW-1185">Reference proteome</keyword>
<proteinExistence type="predicted"/>
<gene>
    <name evidence="3" type="ORF">IX84_19875</name>
    <name evidence="2" type="ORF">IX84_27130</name>
</gene>
<dbReference type="STRING" id="1524460.IX84_19875"/>
<accession>A0A098RZG2</accession>
<dbReference type="AlphaFoldDB" id="A0A098RZG2"/>
<comment type="caution">
    <text evidence="2">The sequence shown here is derived from an EMBL/GenBank/DDBJ whole genome shotgun (WGS) entry which is preliminary data.</text>
</comment>
<dbReference type="EMBL" id="JPOS01000075">
    <property type="protein sequence ID" value="KGE86732.1"/>
    <property type="molecule type" value="Genomic_DNA"/>
</dbReference>
<dbReference type="Gene3D" id="3.30.420.10">
    <property type="entry name" value="Ribonuclease H-like superfamily/Ribonuclease H"/>
    <property type="match status" value="1"/>
</dbReference>
<dbReference type="EMBL" id="JPOS01000086">
    <property type="protein sequence ID" value="KGE85529.1"/>
    <property type="molecule type" value="Genomic_DNA"/>
</dbReference>
<protein>
    <recommendedName>
        <fullName evidence="1">Tc1-like transposase DDE domain-containing protein</fullName>
    </recommendedName>
</protein>
<evidence type="ECO:0000313" key="2">
    <source>
        <dbReference type="EMBL" id="KGE85529.1"/>
    </source>
</evidence>
<evidence type="ECO:0000313" key="4">
    <source>
        <dbReference type="Proteomes" id="UP000029736"/>
    </source>
</evidence>
<name>A0A098RZG2_9BACT</name>
<feature type="domain" description="Tc1-like transposase DDE" evidence="1">
    <location>
        <begin position="9"/>
        <end position="182"/>
    </location>
</feature>
<dbReference type="InterPro" id="IPR036397">
    <property type="entry name" value="RNaseH_sf"/>
</dbReference>
<organism evidence="2 4">
    <name type="scientific">Phaeodactylibacter xiamenensis</name>
    <dbReference type="NCBI Taxonomy" id="1524460"/>
    <lineage>
        <taxon>Bacteria</taxon>
        <taxon>Pseudomonadati</taxon>
        <taxon>Bacteroidota</taxon>
        <taxon>Saprospiria</taxon>
        <taxon>Saprospirales</taxon>
        <taxon>Haliscomenobacteraceae</taxon>
        <taxon>Phaeodactylibacter</taxon>
    </lineage>
</organism>